<dbReference type="eggNOG" id="COG3654">
    <property type="taxonomic scope" value="Bacteria"/>
</dbReference>
<protein>
    <submittedName>
        <fullName evidence="2">Death-on-curing family protein</fullName>
    </submittedName>
</protein>
<dbReference type="EMBL" id="CP002131">
    <property type="protein sequence ID" value="ADL08485.1"/>
    <property type="molecule type" value="Genomic_DNA"/>
</dbReference>
<dbReference type="Gene3D" id="1.20.120.1870">
    <property type="entry name" value="Fic/DOC protein, Fido domain"/>
    <property type="match status" value="1"/>
</dbReference>
<dbReference type="InterPro" id="IPR036597">
    <property type="entry name" value="Fido-like_dom_sf"/>
</dbReference>
<dbReference type="PIRSF" id="PIRSF018297">
    <property type="entry name" value="Doc"/>
    <property type="match status" value="1"/>
</dbReference>
<dbReference type="AlphaFoldDB" id="D9RYR1"/>
<organism evidence="2 3">
    <name type="scientific">Thermosediminibacter oceani (strain ATCC BAA-1034 / DSM 16646 / JW/IW-1228P)</name>
    <dbReference type="NCBI Taxonomy" id="555079"/>
    <lineage>
        <taxon>Bacteria</taxon>
        <taxon>Bacillati</taxon>
        <taxon>Bacillota</taxon>
        <taxon>Clostridia</taxon>
        <taxon>Thermosediminibacterales</taxon>
        <taxon>Thermosediminibacteraceae</taxon>
        <taxon>Thermosediminibacter</taxon>
    </lineage>
</organism>
<gene>
    <name evidence="2" type="ordered locus">Toce_1751</name>
</gene>
<dbReference type="InterPro" id="IPR006440">
    <property type="entry name" value="Doc"/>
</dbReference>
<dbReference type="Pfam" id="PF02661">
    <property type="entry name" value="Fic"/>
    <property type="match status" value="1"/>
</dbReference>
<dbReference type="STRING" id="555079.Toce_1751"/>
<sequence length="127" mass="14563">MRWVTLEDVILFHEKIIEKIGGLSGIRDIRLIESAINKAFVTFEGQELYKDLEDKIPTTTFALIRNHGFIDGNKRIGIAVMLLLLKLNGVDLRYEQKELVELGFGIADGSLDEKDIKGWIIRHLERN</sequence>
<dbReference type="GO" id="GO:0016301">
    <property type="term" value="F:kinase activity"/>
    <property type="evidence" value="ECO:0007669"/>
    <property type="project" value="InterPro"/>
</dbReference>
<reference evidence="2 3" key="1">
    <citation type="journal article" date="2010" name="Stand. Genomic Sci.">
        <title>Complete genome sequence of Thermosediminibacter oceani type strain (JW/IW-1228P).</title>
        <authorList>
            <person name="Pitluck S."/>
            <person name="Yasawong M."/>
            <person name="Munk C."/>
            <person name="Nolan M."/>
            <person name="Lapidus A."/>
            <person name="Lucas S."/>
            <person name="Glavina Del Rio T."/>
            <person name="Tice H."/>
            <person name="Cheng J.F."/>
            <person name="Bruce D."/>
            <person name="Detter C."/>
            <person name="Tapia R."/>
            <person name="Han C."/>
            <person name="Goodwin L."/>
            <person name="Liolios K."/>
            <person name="Ivanova N."/>
            <person name="Mavromatis K."/>
            <person name="Mikhailova N."/>
            <person name="Pati A."/>
            <person name="Chen A."/>
            <person name="Palaniappan K."/>
            <person name="Land M."/>
            <person name="Hauser L."/>
            <person name="Chang Y.J."/>
            <person name="Jeffries C.D."/>
            <person name="Rohde M."/>
            <person name="Spring S."/>
            <person name="Sikorski J."/>
            <person name="Goker M."/>
            <person name="Woyke T."/>
            <person name="Bristow J."/>
            <person name="Eisen J.A."/>
            <person name="Markowitz V."/>
            <person name="Hugenholtz P."/>
            <person name="Kyrpides N.C."/>
            <person name="Klenk H.P."/>
        </authorList>
    </citation>
    <scope>NUCLEOTIDE SEQUENCE [LARGE SCALE GENOMIC DNA]</scope>
    <source>
        <strain evidence="3">ATCC BAA-1034 / DSM 16646 / JW/IW-1228P</strain>
    </source>
</reference>
<dbReference type="NCBIfam" id="TIGR01550">
    <property type="entry name" value="DOC_P1"/>
    <property type="match status" value="1"/>
</dbReference>
<dbReference type="Proteomes" id="UP000000272">
    <property type="component" value="Chromosome"/>
</dbReference>
<dbReference type="HOGENOM" id="CLU_115697_4_1_9"/>
<evidence type="ECO:0000313" key="2">
    <source>
        <dbReference type="EMBL" id="ADL08485.1"/>
    </source>
</evidence>
<proteinExistence type="predicted"/>
<dbReference type="PROSITE" id="PS51459">
    <property type="entry name" value="FIDO"/>
    <property type="match status" value="1"/>
</dbReference>
<keyword evidence="3" id="KW-1185">Reference proteome</keyword>
<evidence type="ECO:0000313" key="3">
    <source>
        <dbReference type="Proteomes" id="UP000000272"/>
    </source>
</evidence>
<dbReference type="KEGG" id="toc:Toce_1751"/>
<dbReference type="PANTHER" id="PTHR39426">
    <property type="entry name" value="HOMOLOGY TO DEATH-ON-CURING PROTEIN OF PHAGE P1"/>
    <property type="match status" value="1"/>
</dbReference>
<dbReference type="PANTHER" id="PTHR39426:SF1">
    <property type="entry name" value="HOMOLOGY TO DEATH-ON-CURING PROTEIN OF PHAGE P1"/>
    <property type="match status" value="1"/>
</dbReference>
<accession>D9RYR1</accession>
<dbReference type="InterPro" id="IPR003812">
    <property type="entry name" value="Fido"/>
</dbReference>
<dbReference type="SUPFAM" id="SSF140931">
    <property type="entry name" value="Fic-like"/>
    <property type="match status" value="1"/>
</dbReference>
<dbReference type="InterPro" id="IPR053737">
    <property type="entry name" value="Type_II_TA_Toxin"/>
</dbReference>
<name>D9RYR1_THEOJ</name>
<feature type="domain" description="Fido" evidence="1">
    <location>
        <begin position="4"/>
        <end position="122"/>
    </location>
</feature>
<evidence type="ECO:0000259" key="1">
    <source>
        <dbReference type="PROSITE" id="PS51459"/>
    </source>
</evidence>
<dbReference type="RefSeq" id="WP_013276507.1">
    <property type="nucleotide sequence ID" value="NC_014377.1"/>
</dbReference>